<feature type="site" description="Important for substrate specificity" evidence="9">
    <location>
        <position position="82"/>
    </location>
</feature>
<evidence type="ECO:0000313" key="10">
    <source>
        <dbReference type="EMBL" id="TVT52047.1"/>
    </source>
</evidence>
<feature type="site" description="Important for substrate specificity" evidence="9">
    <location>
        <position position="166"/>
    </location>
</feature>
<feature type="active site" description="Proton acceptor" evidence="9">
    <location>
        <position position="81"/>
    </location>
</feature>
<organism evidence="10 11">
    <name type="scientific">Sedimenticola thiotaurini</name>
    <dbReference type="NCBI Taxonomy" id="1543721"/>
    <lineage>
        <taxon>Bacteria</taxon>
        <taxon>Pseudomonadati</taxon>
        <taxon>Pseudomonadota</taxon>
        <taxon>Gammaproteobacteria</taxon>
        <taxon>Chromatiales</taxon>
        <taxon>Sedimenticolaceae</taxon>
        <taxon>Sedimenticola</taxon>
    </lineage>
</organism>
<dbReference type="SUPFAM" id="SSF52972">
    <property type="entry name" value="ITPase-like"/>
    <property type="match status" value="1"/>
</dbReference>
<dbReference type="HAMAP" id="MF_00528">
    <property type="entry name" value="Maf"/>
    <property type="match status" value="1"/>
</dbReference>
<evidence type="ECO:0000256" key="9">
    <source>
        <dbReference type="HAMAP-Rule" id="MF_00528"/>
    </source>
</evidence>
<dbReference type="InterPro" id="IPR003697">
    <property type="entry name" value="Maf-like"/>
</dbReference>
<evidence type="ECO:0000256" key="1">
    <source>
        <dbReference type="ARBA" id="ARBA00004496"/>
    </source>
</evidence>
<evidence type="ECO:0000313" key="11">
    <source>
        <dbReference type="Proteomes" id="UP000317355"/>
    </source>
</evidence>
<dbReference type="CDD" id="cd00555">
    <property type="entry name" value="Maf"/>
    <property type="match status" value="1"/>
</dbReference>
<protein>
    <recommendedName>
        <fullName evidence="8 9">7-methyl-GTP pyrophosphatase</fullName>
        <shortName evidence="9">m(7)GTP pyrophosphatase</shortName>
        <ecNumber evidence="9">3.6.1.-</ecNumber>
    </recommendedName>
</protein>
<proteinExistence type="inferred from homology"/>
<dbReference type="NCBIfam" id="TIGR00172">
    <property type="entry name" value="maf"/>
    <property type="match status" value="1"/>
</dbReference>
<dbReference type="GO" id="GO:0047429">
    <property type="term" value="F:nucleoside triphosphate diphosphatase activity"/>
    <property type="evidence" value="ECO:0007669"/>
    <property type="project" value="InterPro"/>
</dbReference>
<dbReference type="Pfam" id="PF02545">
    <property type="entry name" value="Maf"/>
    <property type="match status" value="1"/>
</dbReference>
<dbReference type="EMBL" id="VMRY01000077">
    <property type="protein sequence ID" value="TVT52047.1"/>
    <property type="molecule type" value="Genomic_DNA"/>
</dbReference>
<feature type="site" description="Important for substrate specificity" evidence="9">
    <location>
        <position position="24"/>
    </location>
</feature>
<dbReference type="FunFam" id="3.90.950.10:FF:000005">
    <property type="entry name" value="7-methyl-GTP pyrophosphatase"/>
    <property type="match status" value="1"/>
</dbReference>
<dbReference type="PANTHER" id="PTHR43213:SF10">
    <property type="entry name" value="7-METHYL-GTP PYROPHOSPHATASE"/>
    <property type="match status" value="1"/>
</dbReference>
<comment type="similarity">
    <text evidence="7 9">Belongs to the Maf family. YceF subfamily.</text>
</comment>
<dbReference type="Gene3D" id="3.90.950.10">
    <property type="match status" value="1"/>
</dbReference>
<dbReference type="Proteomes" id="UP000317355">
    <property type="component" value="Unassembled WGS sequence"/>
</dbReference>
<evidence type="ECO:0000256" key="3">
    <source>
        <dbReference type="ARBA" id="ARBA00022801"/>
    </source>
</evidence>
<comment type="subcellular location">
    <subcellularLocation>
        <location evidence="1 9">Cytoplasm</location>
    </subcellularLocation>
</comment>
<evidence type="ECO:0000256" key="4">
    <source>
        <dbReference type="ARBA" id="ARBA00023080"/>
    </source>
</evidence>
<keyword evidence="3 9" id="KW-0378">Hydrolase</keyword>
<evidence type="ECO:0000256" key="2">
    <source>
        <dbReference type="ARBA" id="ARBA00022490"/>
    </source>
</evidence>
<evidence type="ECO:0000256" key="6">
    <source>
        <dbReference type="ARBA" id="ARBA00053369"/>
    </source>
</evidence>
<evidence type="ECO:0000256" key="7">
    <source>
        <dbReference type="ARBA" id="ARBA00060749"/>
    </source>
</evidence>
<sequence length="204" mass="22726">MNTPEATKKIVNTTKIILGSTSPFRRQLLEKLRLQFDVDSPDIDESHQPEETPEQLVARLSIEKARAVAKKHKQALIIGSDQIACIGSQILGKPGNRENAIKQLMLASGKKVTFYTGLCLYNSVTANTQVLCEPFHVHFRSLDQQQIERYLDAEEPYNCAGSFKSEGLGIALFSRLEGDDPNSLIGLPLIRLISFLEKEGVYIP</sequence>
<dbReference type="GO" id="GO:0005737">
    <property type="term" value="C:cytoplasm"/>
    <property type="evidence" value="ECO:0007669"/>
    <property type="project" value="UniProtKB-SubCell"/>
</dbReference>
<evidence type="ECO:0000256" key="5">
    <source>
        <dbReference type="ARBA" id="ARBA00050213"/>
    </source>
</evidence>
<evidence type="ECO:0000256" key="8">
    <source>
        <dbReference type="ARBA" id="ARBA00068163"/>
    </source>
</evidence>
<accession>A0A558CTE5</accession>
<keyword evidence="4 9" id="KW-0546">Nucleotide metabolism</keyword>
<dbReference type="GO" id="GO:0009117">
    <property type="term" value="P:nucleotide metabolic process"/>
    <property type="evidence" value="ECO:0007669"/>
    <property type="project" value="UniProtKB-KW"/>
</dbReference>
<gene>
    <name evidence="10" type="ORF">FHK82_14340</name>
</gene>
<comment type="caution">
    <text evidence="9">Lacks conserved residue(s) required for the propagation of feature annotation.</text>
</comment>
<comment type="function">
    <text evidence="6 9">Nucleoside triphosphate pyrophosphatase that hydrolyzes 7-methyl-GTP (m(7)GTP). May have a dual role in cell division arrest and in preventing the incorporation of modified nucleotides into cellular nucleic acids.</text>
</comment>
<dbReference type="PANTHER" id="PTHR43213">
    <property type="entry name" value="BIFUNCTIONAL DTTP/UTP PYROPHOSPHATASE/METHYLTRANSFERASE PROTEIN-RELATED"/>
    <property type="match status" value="1"/>
</dbReference>
<reference evidence="10 11" key="1">
    <citation type="submission" date="2019-07" db="EMBL/GenBank/DDBJ databases">
        <title>The pathways for chlorine oxyanion respiration interact through the shared metabolite chlorate.</title>
        <authorList>
            <person name="Barnum T.P."/>
            <person name="Cheng Y."/>
            <person name="Hill K.A."/>
            <person name="Lucas L.N."/>
            <person name="Carlson H.K."/>
            <person name="Coates J.D."/>
        </authorList>
    </citation>
    <scope>NUCLEOTIDE SEQUENCE [LARGE SCALE GENOMIC DNA]</scope>
    <source>
        <strain evidence="10">BK-3</strain>
    </source>
</reference>
<dbReference type="AlphaFoldDB" id="A0A558CTE5"/>
<comment type="caution">
    <text evidence="10">The sequence shown here is derived from an EMBL/GenBank/DDBJ whole genome shotgun (WGS) entry which is preliminary data.</text>
</comment>
<comment type="catalytic activity">
    <reaction evidence="5 9">
        <text>N(7)-methyl-GTP + H2O = N(7)-methyl-GMP + diphosphate + H(+)</text>
        <dbReference type="Rhea" id="RHEA:58744"/>
        <dbReference type="ChEBI" id="CHEBI:15377"/>
        <dbReference type="ChEBI" id="CHEBI:15378"/>
        <dbReference type="ChEBI" id="CHEBI:33019"/>
        <dbReference type="ChEBI" id="CHEBI:58285"/>
        <dbReference type="ChEBI" id="CHEBI:87133"/>
    </reaction>
</comment>
<dbReference type="InterPro" id="IPR029001">
    <property type="entry name" value="ITPase-like_fam"/>
</dbReference>
<dbReference type="PIRSF" id="PIRSF006305">
    <property type="entry name" value="Maf"/>
    <property type="match status" value="1"/>
</dbReference>
<dbReference type="EC" id="3.6.1.-" evidence="9"/>
<keyword evidence="2 9" id="KW-0963">Cytoplasm</keyword>
<name>A0A558CTE5_9GAMM</name>
<comment type="cofactor">
    <cofactor evidence="9">
        <name>a divalent metal cation</name>
        <dbReference type="ChEBI" id="CHEBI:60240"/>
    </cofactor>
</comment>